<organism evidence="2">
    <name type="scientific">Siphoviridae sp. ctr4Z12</name>
    <dbReference type="NCBI Taxonomy" id="2827280"/>
    <lineage>
        <taxon>Viruses</taxon>
        <taxon>Duplodnaviria</taxon>
        <taxon>Heunggongvirae</taxon>
        <taxon>Uroviricota</taxon>
        <taxon>Caudoviricetes</taxon>
    </lineage>
</organism>
<keyword evidence="1" id="KW-0812">Transmembrane</keyword>
<keyword evidence="1" id="KW-0472">Membrane</keyword>
<reference evidence="2" key="1">
    <citation type="journal article" date="2021" name="Proc. Natl. Acad. Sci. U.S.A.">
        <title>A Catalog of Tens of Thousands of Viruses from Human Metagenomes Reveals Hidden Associations with Chronic Diseases.</title>
        <authorList>
            <person name="Tisza M.J."/>
            <person name="Buck C.B."/>
        </authorList>
    </citation>
    <scope>NUCLEOTIDE SEQUENCE</scope>
    <source>
        <strain evidence="2">Ctr4Z12</strain>
    </source>
</reference>
<evidence type="ECO:0000313" key="2">
    <source>
        <dbReference type="EMBL" id="DAE26460.1"/>
    </source>
</evidence>
<name>A0A8S5R642_9CAUD</name>
<sequence length="53" mass="6215">MYLTLGILVICIMAITWILLLPLFPAIGEYYLMLKKRLADENIKEKEKETNNE</sequence>
<keyword evidence="1" id="KW-1133">Transmembrane helix</keyword>
<feature type="transmembrane region" description="Helical" evidence="1">
    <location>
        <begin position="6"/>
        <end position="27"/>
    </location>
</feature>
<evidence type="ECO:0000256" key="1">
    <source>
        <dbReference type="SAM" id="Phobius"/>
    </source>
</evidence>
<accession>A0A8S5R642</accession>
<protein>
    <submittedName>
        <fullName evidence="2">Uncharacterized protein</fullName>
    </submittedName>
</protein>
<proteinExistence type="predicted"/>
<dbReference type="EMBL" id="BK015818">
    <property type="protein sequence ID" value="DAE26460.1"/>
    <property type="molecule type" value="Genomic_DNA"/>
</dbReference>